<feature type="compositionally biased region" description="Basic residues" evidence="1">
    <location>
        <begin position="111"/>
        <end position="122"/>
    </location>
</feature>
<organism evidence="2">
    <name type="scientific">uncultured Acetobacteraceae bacterium</name>
    <dbReference type="NCBI Taxonomy" id="169975"/>
    <lineage>
        <taxon>Bacteria</taxon>
        <taxon>Pseudomonadati</taxon>
        <taxon>Pseudomonadota</taxon>
        <taxon>Alphaproteobacteria</taxon>
        <taxon>Acetobacterales</taxon>
        <taxon>Acetobacteraceae</taxon>
        <taxon>environmental samples</taxon>
    </lineage>
</organism>
<dbReference type="EMBL" id="CADCTG010000174">
    <property type="protein sequence ID" value="CAA9252737.1"/>
    <property type="molecule type" value="Genomic_DNA"/>
</dbReference>
<proteinExistence type="predicted"/>
<reference evidence="2" key="1">
    <citation type="submission" date="2020-02" db="EMBL/GenBank/DDBJ databases">
        <authorList>
            <person name="Meier V. D."/>
        </authorList>
    </citation>
    <scope>NUCLEOTIDE SEQUENCE</scope>
    <source>
        <strain evidence="2">AVDCRST_MAG08</strain>
    </source>
</reference>
<feature type="non-terminal residue" evidence="2">
    <location>
        <position position="1"/>
    </location>
</feature>
<feature type="compositionally biased region" description="Low complexity" evidence="1">
    <location>
        <begin position="128"/>
        <end position="151"/>
    </location>
</feature>
<feature type="compositionally biased region" description="Low complexity" evidence="1">
    <location>
        <begin position="161"/>
        <end position="178"/>
    </location>
</feature>
<protein>
    <submittedName>
        <fullName evidence="2">Glyoxalase family protein</fullName>
    </submittedName>
</protein>
<accession>A0A6J4IH89</accession>
<feature type="compositionally biased region" description="Basic and acidic residues" evidence="1">
    <location>
        <begin position="12"/>
        <end position="34"/>
    </location>
</feature>
<gene>
    <name evidence="2" type="ORF">AVDCRST_MAG08-2185</name>
</gene>
<feature type="region of interest" description="Disordered" evidence="1">
    <location>
        <begin position="1"/>
        <end position="178"/>
    </location>
</feature>
<feature type="compositionally biased region" description="Basic residues" evidence="1">
    <location>
        <begin position="1"/>
        <end position="11"/>
    </location>
</feature>
<feature type="compositionally biased region" description="Basic residues" evidence="1">
    <location>
        <begin position="55"/>
        <end position="73"/>
    </location>
</feature>
<name>A0A6J4IH89_9PROT</name>
<feature type="non-terminal residue" evidence="2">
    <location>
        <position position="178"/>
    </location>
</feature>
<evidence type="ECO:0000313" key="2">
    <source>
        <dbReference type="EMBL" id="CAA9252737.1"/>
    </source>
</evidence>
<feature type="compositionally biased region" description="Low complexity" evidence="1">
    <location>
        <begin position="40"/>
        <end position="54"/>
    </location>
</feature>
<dbReference type="AlphaFoldDB" id="A0A6J4IH89"/>
<evidence type="ECO:0000256" key="1">
    <source>
        <dbReference type="SAM" id="MobiDB-lite"/>
    </source>
</evidence>
<sequence>ARRRSSHRRGRRAAERRLHPPRRPDRPRPPEGRRPRPRARILAGRGRAGGAAAHGRPRRVPLGRRLPPPRRAQHLGERRRLAAPAGHHRPLPRGLVVSGPAGAGRGAAARAGRRHRAGRRFRPRGERGALPARPGRQRGGALPRPRPGGVAPRRRRRPLHAHAPAGRAGAAGRSPRSI</sequence>